<evidence type="ECO:0000313" key="1">
    <source>
        <dbReference type="EMBL" id="KAE8143506.1"/>
    </source>
</evidence>
<protein>
    <submittedName>
        <fullName evidence="1">Uncharacterized protein</fullName>
    </submittedName>
</protein>
<dbReference type="AlphaFoldDB" id="A0A5N6TB40"/>
<dbReference type="EMBL" id="ML743552">
    <property type="protein sequence ID" value="KAE8143506.1"/>
    <property type="molecule type" value="Genomic_DNA"/>
</dbReference>
<gene>
    <name evidence="1" type="ORF">BDV38DRAFT_233844</name>
</gene>
<dbReference type="GeneID" id="43637382"/>
<proteinExistence type="predicted"/>
<accession>A0A5N6TB40</accession>
<sequence length="51" mass="5734">MLVFVSLAFRISILVLFAFFVCFNPRSQGHPRCLGRLGKLRSCSSHHATIV</sequence>
<keyword evidence="2" id="KW-1185">Reference proteome</keyword>
<evidence type="ECO:0000313" key="2">
    <source>
        <dbReference type="Proteomes" id="UP000325672"/>
    </source>
</evidence>
<dbReference type="Proteomes" id="UP000325672">
    <property type="component" value="Unassembled WGS sequence"/>
</dbReference>
<dbReference type="RefSeq" id="XP_031919569.1">
    <property type="nucleotide sequence ID" value="XM_032053172.1"/>
</dbReference>
<dbReference type="OrthoDB" id="2262349at2759"/>
<organism evidence="1 2">
    <name type="scientific">Aspergillus pseudotamarii</name>
    <dbReference type="NCBI Taxonomy" id="132259"/>
    <lineage>
        <taxon>Eukaryota</taxon>
        <taxon>Fungi</taxon>
        <taxon>Dikarya</taxon>
        <taxon>Ascomycota</taxon>
        <taxon>Pezizomycotina</taxon>
        <taxon>Eurotiomycetes</taxon>
        <taxon>Eurotiomycetidae</taxon>
        <taxon>Eurotiales</taxon>
        <taxon>Aspergillaceae</taxon>
        <taxon>Aspergillus</taxon>
        <taxon>Aspergillus subgen. Circumdati</taxon>
    </lineage>
</organism>
<reference evidence="1 2" key="1">
    <citation type="submission" date="2019-04" db="EMBL/GenBank/DDBJ databases">
        <title>Friends and foes A comparative genomics study of 23 Aspergillus species from section Flavi.</title>
        <authorList>
            <consortium name="DOE Joint Genome Institute"/>
            <person name="Kjaerbolling I."/>
            <person name="Vesth T."/>
            <person name="Frisvad J.C."/>
            <person name="Nybo J.L."/>
            <person name="Theobald S."/>
            <person name="Kildgaard S."/>
            <person name="Isbrandt T."/>
            <person name="Kuo A."/>
            <person name="Sato A."/>
            <person name="Lyhne E.K."/>
            <person name="Kogle M.E."/>
            <person name="Wiebenga A."/>
            <person name="Kun R.S."/>
            <person name="Lubbers R.J."/>
            <person name="Makela M.R."/>
            <person name="Barry K."/>
            <person name="Chovatia M."/>
            <person name="Clum A."/>
            <person name="Daum C."/>
            <person name="Haridas S."/>
            <person name="He G."/>
            <person name="LaButti K."/>
            <person name="Lipzen A."/>
            <person name="Mondo S."/>
            <person name="Riley R."/>
            <person name="Salamov A."/>
            <person name="Simmons B.A."/>
            <person name="Magnuson J.K."/>
            <person name="Henrissat B."/>
            <person name="Mortensen U.H."/>
            <person name="Larsen T.O."/>
            <person name="Devries R.P."/>
            <person name="Grigoriev I.V."/>
            <person name="Machida M."/>
            <person name="Baker S.E."/>
            <person name="Andersen M.R."/>
        </authorList>
    </citation>
    <scope>NUCLEOTIDE SEQUENCE [LARGE SCALE GENOMIC DNA]</scope>
    <source>
        <strain evidence="1 2">CBS 117625</strain>
    </source>
</reference>
<name>A0A5N6TB40_ASPPS</name>